<dbReference type="InterPro" id="IPR054644">
    <property type="entry name" value="Xrt_dep_XDD4"/>
</dbReference>
<comment type="caution">
    <text evidence="3">The sequence shown here is derived from an EMBL/GenBank/DDBJ whole genome shotgun (WGS) entry which is preliminary data.</text>
</comment>
<gene>
    <name evidence="3" type="ORF">EV699_10398</name>
</gene>
<dbReference type="EMBL" id="SLWY01000003">
    <property type="protein sequence ID" value="TCO83053.1"/>
    <property type="molecule type" value="Genomic_DNA"/>
</dbReference>
<dbReference type="OrthoDB" id="484069at2"/>
<evidence type="ECO:0000259" key="2">
    <source>
        <dbReference type="Pfam" id="PF07589"/>
    </source>
</evidence>
<feature type="signal peptide" evidence="1">
    <location>
        <begin position="1"/>
        <end position="29"/>
    </location>
</feature>
<keyword evidence="4" id="KW-1185">Reference proteome</keyword>
<dbReference type="Proteomes" id="UP000295765">
    <property type="component" value="Unassembled WGS sequence"/>
</dbReference>
<dbReference type="InterPro" id="IPR013424">
    <property type="entry name" value="Ice-binding_C"/>
</dbReference>
<dbReference type="AlphaFoldDB" id="A0A4R2LEN6"/>
<organism evidence="3 4">
    <name type="scientific">Plasticicumulans lactativorans</name>
    <dbReference type="NCBI Taxonomy" id="1133106"/>
    <lineage>
        <taxon>Bacteria</taxon>
        <taxon>Pseudomonadati</taxon>
        <taxon>Pseudomonadota</taxon>
        <taxon>Gammaproteobacteria</taxon>
        <taxon>Candidatus Competibacteraceae</taxon>
        <taxon>Plasticicumulans</taxon>
    </lineage>
</organism>
<protein>
    <submittedName>
        <fullName evidence="3">Putative secreted protein with PEP-CTERM sorting signal</fullName>
    </submittedName>
</protein>
<dbReference type="NCBIfam" id="NF045504">
    <property type="entry name" value="Xrt_dep_XDD4"/>
    <property type="match status" value="1"/>
</dbReference>
<name>A0A4R2LEN6_9GAMM</name>
<accession>A0A4R2LEN6</accession>
<keyword evidence="1" id="KW-0732">Signal</keyword>
<evidence type="ECO:0000313" key="4">
    <source>
        <dbReference type="Proteomes" id="UP000295765"/>
    </source>
</evidence>
<reference evidence="3 4" key="1">
    <citation type="submission" date="2019-03" db="EMBL/GenBank/DDBJ databases">
        <title>Genomic Encyclopedia of Type Strains, Phase IV (KMG-IV): sequencing the most valuable type-strain genomes for metagenomic binning, comparative biology and taxonomic classification.</title>
        <authorList>
            <person name="Goeker M."/>
        </authorList>
    </citation>
    <scope>NUCLEOTIDE SEQUENCE [LARGE SCALE GENOMIC DNA]</scope>
    <source>
        <strain evidence="3 4">DSM 25287</strain>
    </source>
</reference>
<sequence length="282" mass="28637">MPQPSVRTRALGLALALLAAVGVCSDASAFVSVTFTGSGTNSTSGHSLSASVTFTDLTGGLFQVDLKNTAPAYGSATVPSDVLTAVFFGFNTTVTLCSTQACNAQNSARLAPGSVVVDNAGNPLATQPTNGDIDGEWGYSQTGISVNGADRGISSSGLGGLFGNPNFGDSNPNMSGPSALDGLQYGIVSSTYTGGNSSSTFDQGVIKNSARFILSGLPANTDISKAIANVSFQYGTGMSEPNITAQRAGLLANQQVPEPASLALLGFGLAWMKTRSRRRTSA</sequence>
<evidence type="ECO:0000313" key="3">
    <source>
        <dbReference type="EMBL" id="TCO83053.1"/>
    </source>
</evidence>
<dbReference type="RefSeq" id="WP_132538738.1">
    <property type="nucleotide sequence ID" value="NZ_SLWY01000003.1"/>
</dbReference>
<evidence type="ECO:0000256" key="1">
    <source>
        <dbReference type="SAM" id="SignalP"/>
    </source>
</evidence>
<dbReference type="NCBIfam" id="TIGR02595">
    <property type="entry name" value="PEP_CTERM"/>
    <property type="match status" value="1"/>
</dbReference>
<proteinExistence type="predicted"/>
<dbReference type="Pfam" id="PF07589">
    <property type="entry name" value="PEP-CTERM"/>
    <property type="match status" value="1"/>
</dbReference>
<feature type="domain" description="Ice-binding protein C-terminal" evidence="2">
    <location>
        <begin position="255"/>
        <end position="278"/>
    </location>
</feature>
<feature type="chain" id="PRO_5020180199" evidence="1">
    <location>
        <begin position="30"/>
        <end position="282"/>
    </location>
</feature>